<feature type="transmembrane region" description="Helical" evidence="2">
    <location>
        <begin position="193"/>
        <end position="214"/>
    </location>
</feature>
<dbReference type="KEGG" id="sgn:SGRA_3303"/>
<evidence type="ECO:0000313" key="4">
    <source>
        <dbReference type="EMBL" id="AFC26030.1"/>
    </source>
</evidence>
<dbReference type="RefSeq" id="WP_015693625.1">
    <property type="nucleotide sequence ID" value="NC_016940.1"/>
</dbReference>
<dbReference type="OrthoDB" id="9817637at2"/>
<dbReference type="AlphaFoldDB" id="H6L023"/>
<feature type="region of interest" description="Disordered" evidence="1">
    <location>
        <begin position="221"/>
        <end position="251"/>
    </location>
</feature>
<dbReference type="EMBL" id="CP002831">
    <property type="protein sequence ID" value="AFC26030.1"/>
    <property type="molecule type" value="Genomic_DNA"/>
</dbReference>
<evidence type="ECO:0000256" key="1">
    <source>
        <dbReference type="SAM" id="MobiDB-lite"/>
    </source>
</evidence>
<organism evidence="4 5">
    <name type="scientific">Saprospira grandis (strain Lewin)</name>
    <dbReference type="NCBI Taxonomy" id="984262"/>
    <lineage>
        <taxon>Bacteria</taxon>
        <taxon>Pseudomonadati</taxon>
        <taxon>Bacteroidota</taxon>
        <taxon>Saprospiria</taxon>
        <taxon>Saprospirales</taxon>
        <taxon>Saprospiraceae</taxon>
        <taxon>Saprospira</taxon>
    </lineage>
</organism>
<dbReference type="Proteomes" id="UP000007519">
    <property type="component" value="Chromosome"/>
</dbReference>
<keyword evidence="2" id="KW-1133">Transmembrane helix</keyword>
<feature type="compositionally biased region" description="Basic and acidic residues" evidence="1">
    <location>
        <begin position="269"/>
        <end position="288"/>
    </location>
</feature>
<evidence type="ECO:0000256" key="3">
    <source>
        <dbReference type="SAM" id="SignalP"/>
    </source>
</evidence>
<protein>
    <submittedName>
        <fullName evidence="4">Uncharacterized protein</fullName>
    </submittedName>
</protein>
<keyword evidence="2" id="KW-0472">Membrane</keyword>
<feature type="region of interest" description="Disordered" evidence="1">
    <location>
        <begin position="269"/>
        <end position="297"/>
    </location>
</feature>
<dbReference type="HOGENOM" id="CLU_684931_0_0_10"/>
<feature type="compositionally biased region" description="Polar residues" evidence="1">
    <location>
        <begin position="225"/>
        <end position="238"/>
    </location>
</feature>
<feature type="signal peptide" evidence="3">
    <location>
        <begin position="1"/>
        <end position="20"/>
    </location>
</feature>
<reference evidence="4 5" key="1">
    <citation type="journal article" date="2012" name="Stand. Genomic Sci.">
        <title>Complete genome sequencing and analysis of Saprospira grandis str. Lewin, a predatory marine bacterium.</title>
        <authorList>
            <person name="Saw J.H."/>
            <person name="Yuryev A."/>
            <person name="Kanbe M."/>
            <person name="Hou S."/>
            <person name="Young A.G."/>
            <person name="Aizawa S."/>
            <person name="Alam M."/>
        </authorList>
    </citation>
    <scope>NUCLEOTIDE SEQUENCE [LARGE SCALE GENOMIC DNA]</scope>
    <source>
        <strain evidence="4 5">Lewin</strain>
    </source>
</reference>
<accession>H6L023</accession>
<name>H6L023_SAPGL</name>
<keyword evidence="3" id="KW-0732">Signal</keyword>
<gene>
    <name evidence="4" type="ordered locus">SGRA_3303</name>
</gene>
<evidence type="ECO:0000256" key="2">
    <source>
        <dbReference type="SAM" id="Phobius"/>
    </source>
</evidence>
<dbReference type="STRING" id="984262.SGRA_3303"/>
<sequence length="402" mass="45432">MSKYKTLLCAAFLLPASLWAQKTSWNPQEQTAIIEEIKTSCNCSVDGFNLADVSTTFRQSFGAEGKGKGNNILLGAYQSLKLHEWKPNTDSSFWAKKLKDYPSANSKWDSIFRQPTIALLRKETEQQKLAQILICQSIEKIHAYYLQHPEELQAAPAQRAYYQSLTKLEQAPVKAEKPKAKTAQAEASTGLPYGWISGGLAIGFLLGLFIGAAVRPAKKKEEESNFASPEEQLQNKNRQLQKEVAANQQRLQSAEKDIKRYKQEIERLKDDLIAQNREKRPLQEHKTEPSPTPQKPKMKAYLNAPPDPKDGLFYGQDISQTASTTSLFLLEYVDEQSQEASFSLRLEPAVLARVNTDHRNYLRASADIYQDGEIPPHAKITPGLLVRQGQGWRVKKKMIINW</sequence>
<proteinExistence type="predicted"/>
<keyword evidence="2" id="KW-0812">Transmembrane</keyword>
<feature type="chain" id="PRO_5003603778" evidence="3">
    <location>
        <begin position="21"/>
        <end position="402"/>
    </location>
</feature>
<evidence type="ECO:0000313" key="5">
    <source>
        <dbReference type="Proteomes" id="UP000007519"/>
    </source>
</evidence>
<keyword evidence="5" id="KW-1185">Reference proteome</keyword>